<dbReference type="AlphaFoldDB" id="S8E4S7"/>
<proteinExistence type="predicted"/>
<reference evidence="1 2" key="1">
    <citation type="journal article" date="2012" name="Science">
        <title>The Paleozoic origin of enzymatic lignin decomposition reconstructed from 31 fungal genomes.</title>
        <authorList>
            <person name="Floudas D."/>
            <person name="Binder M."/>
            <person name="Riley R."/>
            <person name="Barry K."/>
            <person name="Blanchette R.A."/>
            <person name="Henrissat B."/>
            <person name="Martinez A.T."/>
            <person name="Otillar R."/>
            <person name="Spatafora J.W."/>
            <person name="Yadav J.S."/>
            <person name="Aerts A."/>
            <person name="Benoit I."/>
            <person name="Boyd A."/>
            <person name="Carlson A."/>
            <person name="Copeland A."/>
            <person name="Coutinho P.M."/>
            <person name="de Vries R.P."/>
            <person name="Ferreira P."/>
            <person name="Findley K."/>
            <person name="Foster B."/>
            <person name="Gaskell J."/>
            <person name="Glotzer D."/>
            <person name="Gorecki P."/>
            <person name="Heitman J."/>
            <person name="Hesse C."/>
            <person name="Hori C."/>
            <person name="Igarashi K."/>
            <person name="Jurgens J.A."/>
            <person name="Kallen N."/>
            <person name="Kersten P."/>
            <person name="Kohler A."/>
            <person name="Kuees U."/>
            <person name="Kumar T.K.A."/>
            <person name="Kuo A."/>
            <person name="LaButti K."/>
            <person name="Larrondo L.F."/>
            <person name="Lindquist E."/>
            <person name="Ling A."/>
            <person name="Lombard V."/>
            <person name="Lucas S."/>
            <person name="Lundell T."/>
            <person name="Martin R."/>
            <person name="McLaughlin D.J."/>
            <person name="Morgenstern I."/>
            <person name="Morin E."/>
            <person name="Murat C."/>
            <person name="Nagy L.G."/>
            <person name="Nolan M."/>
            <person name="Ohm R.A."/>
            <person name="Patyshakuliyeva A."/>
            <person name="Rokas A."/>
            <person name="Ruiz-Duenas F.J."/>
            <person name="Sabat G."/>
            <person name="Salamov A."/>
            <person name="Samejima M."/>
            <person name="Schmutz J."/>
            <person name="Slot J.C."/>
            <person name="St John F."/>
            <person name="Stenlid J."/>
            <person name="Sun H."/>
            <person name="Sun S."/>
            <person name="Syed K."/>
            <person name="Tsang A."/>
            <person name="Wiebenga A."/>
            <person name="Young D."/>
            <person name="Pisabarro A."/>
            <person name="Eastwood D.C."/>
            <person name="Martin F."/>
            <person name="Cullen D."/>
            <person name="Grigoriev I.V."/>
            <person name="Hibbett D.S."/>
        </authorList>
    </citation>
    <scope>NUCLEOTIDE SEQUENCE</scope>
    <source>
        <strain evidence="2">FP-58527</strain>
    </source>
</reference>
<dbReference type="InParanoid" id="S8E4S7"/>
<organism evidence="1 2">
    <name type="scientific">Fomitopsis schrenkii</name>
    <name type="common">Brown rot fungus</name>
    <dbReference type="NCBI Taxonomy" id="2126942"/>
    <lineage>
        <taxon>Eukaryota</taxon>
        <taxon>Fungi</taxon>
        <taxon>Dikarya</taxon>
        <taxon>Basidiomycota</taxon>
        <taxon>Agaricomycotina</taxon>
        <taxon>Agaricomycetes</taxon>
        <taxon>Polyporales</taxon>
        <taxon>Fomitopsis</taxon>
    </lineage>
</organism>
<dbReference type="Proteomes" id="UP000015241">
    <property type="component" value="Unassembled WGS sequence"/>
</dbReference>
<accession>S8E4S7</accession>
<dbReference type="EMBL" id="KE504155">
    <property type="protein sequence ID" value="EPS99692.1"/>
    <property type="molecule type" value="Genomic_DNA"/>
</dbReference>
<name>S8E4S7_FOMSC</name>
<dbReference type="OrthoDB" id="2807933at2759"/>
<gene>
    <name evidence="1" type="ORF">FOMPIDRAFT_1016983</name>
</gene>
<evidence type="ECO:0000313" key="1">
    <source>
        <dbReference type="EMBL" id="EPS99692.1"/>
    </source>
</evidence>
<protein>
    <submittedName>
        <fullName evidence="1">Uncharacterized protein</fullName>
    </submittedName>
</protein>
<dbReference type="HOGENOM" id="CLU_640988_0_0_1"/>
<sequence>MSTGSDPRSPTLYRLENHFPHSGNWSGGPPTLLSVEEEDLPVRELINWLSERSHGDTSLEEETFLMDYFEGIWRLHEQWMGTSWMDHHLTHVRHYTDPRKIKLILDSFEWVREAVPMEKLKAKGGAPWIQFLSATRVDYWGKKEELWAIAPTIADTRALPLTSLMAKFFRESTTDLFLKAVDVVRPGDTLLESEQPVAEEEVSIEGVDIFDLRNELVICQYFGTETWGIFVCLVAETEEVFLYEVKRMKTMLESSTPLQPMGFMLVVFQLITTGNIQDDKPVHVECHEGKVRTGVLTYSESAYADFLERAQQAETLKEWEKSPAFMLQGHTPRSSPPEGKDAMGRAFNESSVSFSMLRHDLNLDTFQTSPGVTPEGDSDERGVMQILSCLEFLARGVALRGHIWKKYQQWDLYELFYKIRFPEGYLSA</sequence>
<keyword evidence="2" id="KW-1185">Reference proteome</keyword>
<evidence type="ECO:0000313" key="2">
    <source>
        <dbReference type="Proteomes" id="UP000015241"/>
    </source>
</evidence>